<dbReference type="OMA" id="MNDIVMM"/>
<keyword evidence="2" id="KW-1003">Cell membrane</keyword>
<proteinExistence type="predicted"/>
<dbReference type="STRING" id="104421.E2AF62"/>
<evidence type="ECO:0000256" key="1">
    <source>
        <dbReference type="ARBA" id="ARBA00004651"/>
    </source>
</evidence>
<evidence type="ECO:0000256" key="2">
    <source>
        <dbReference type="ARBA" id="ARBA00022475"/>
    </source>
</evidence>
<evidence type="ECO:0000256" key="3">
    <source>
        <dbReference type="ARBA" id="ARBA00022606"/>
    </source>
</evidence>
<keyword evidence="9" id="KW-0807">Transducer</keyword>
<evidence type="ECO:0000256" key="7">
    <source>
        <dbReference type="ARBA" id="ARBA00023136"/>
    </source>
</evidence>
<dbReference type="AlphaFoldDB" id="E2AF62"/>
<evidence type="ECO:0000256" key="9">
    <source>
        <dbReference type="ARBA" id="ARBA00023224"/>
    </source>
</evidence>
<dbReference type="OrthoDB" id="8185860at2759"/>
<keyword evidence="4" id="KW-0812">Transmembrane</keyword>
<dbReference type="InterPro" id="IPR004117">
    <property type="entry name" value="7tm6_olfct_rcpt"/>
</dbReference>
<dbReference type="Proteomes" id="UP000000311">
    <property type="component" value="Unassembled WGS sequence"/>
</dbReference>
<protein>
    <submittedName>
        <fullName evidence="10">Putative odorant receptor 9a</fullName>
    </submittedName>
</protein>
<dbReference type="PANTHER" id="PTHR21137:SF35">
    <property type="entry name" value="ODORANT RECEPTOR 19A-RELATED"/>
    <property type="match status" value="1"/>
</dbReference>
<dbReference type="GO" id="GO:0004984">
    <property type="term" value="F:olfactory receptor activity"/>
    <property type="evidence" value="ECO:0007669"/>
    <property type="project" value="InterPro"/>
</dbReference>
<keyword evidence="11" id="KW-1185">Reference proteome</keyword>
<name>E2AF62_CAMFO</name>
<dbReference type="InParanoid" id="E2AF62"/>
<dbReference type="GO" id="GO:0005886">
    <property type="term" value="C:plasma membrane"/>
    <property type="evidence" value="ECO:0007669"/>
    <property type="project" value="UniProtKB-SubCell"/>
</dbReference>
<accession>E2AF62</accession>
<reference evidence="10 11" key="1">
    <citation type="journal article" date="2010" name="Science">
        <title>Genomic comparison of the ants Camponotus floridanus and Harpegnathos saltator.</title>
        <authorList>
            <person name="Bonasio R."/>
            <person name="Zhang G."/>
            <person name="Ye C."/>
            <person name="Mutti N.S."/>
            <person name="Fang X."/>
            <person name="Qin N."/>
            <person name="Donahue G."/>
            <person name="Yang P."/>
            <person name="Li Q."/>
            <person name="Li C."/>
            <person name="Zhang P."/>
            <person name="Huang Z."/>
            <person name="Berger S.L."/>
            <person name="Reinberg D."/>
            <person name="Wang J."/>
            <person name="Liebig J."/>
        </authorList>
    </citation>
    <scope>NUCLEOTIDE SEQUENCE [LARGE SCALE GENOMIC DNA]</scope>
    <source>
        <strain evidence="11">C129</strain>
    </source>
</reference>
<dbReference type="GO" id="GO:0005549">
    <property type="term" value="F:odorant binding"/>
    <property type="evidence" value="ECO:0007669"/>
    <property type="project" value="InterPro"/>
</dbReference>
<gene>
    <name evidence="10" type="ORF">EAG_14052</name>
</gene>
<keyword evidence="6" id="KW-1133">Transmembrane helix</keyword>
<evidence type="ECO:0000313" key="10">
    <source>
        <dbReference type="EMBL" id="EFN67928.1"/>
    </source>
</evidence>
<organism evidence="11">
    <name type="scientific">Camponotus floridanus</name>
    <name type="common">Florida carpenter ant</name>
    <dbReference type="NCBI Taxonomy" id="104421"/>
    <lineage>
        <taxon>Eukaryota</taxon>
        <taxon>Metazoa</taxon>
        <taxon>Ecdysozoa</taxon>
        <taxon>Arthropoda</taxon>
        <taxon>Hexapoda</taxon>
        <taxon>Insecta</taxon>
        <taxon>Pterygota</taxon>
        <taxon>Neoptera</taxon>
        <taxon>Endopterygota</taxon>
        <taxon>Hymenoptera</taxon>
        <taxon>Apocrita</taxon>
        <taxon>Aculeata</taxon>
        <taxon>Formicoidea</taxon>
        <taxon>Formicidae</taxon>
        <taxon>Formicinae</taxon>
        <taxon>Camponotus</taxon>
    </lineage>
</organism>
<evidence type="ECO:0000256" key="4">
    <source>
        <dbReference type="ARBA" id="ARBA00022692"/>
    </source>
</evidence>
<evidence type="ECO:0000313" key="11">
    <source>
        <dbReference type="Proteomes" id="UP000000311"/>
    </source>
</evidence>
<dbReference type="GO" id="GO:0007165">
    <property type="term" value="P:signal transduction"/>
    <property type="evidence" value="ECO:0007669"/>
    <property type="project" value="UniProtKB-KW"/>
</dbReference>
<sequence>MNDIVMMGKSLTVLCTFLTQLTVYSFVGDYLKSQMEEVGLFIYQSVWYDLPGKLSKNLIFIIMRAQSPVKLQAGNFIVVNLATYMSILKTSMSYLSVLRVMVET</sequence>
<keyword evidence="3" id="KW-0716">Sensory transduction</keyword>
<keyword evidence="7" id="KW-0472">Membrane</keyword>
<dbReference type="EMBL" id="GL439019">
    <property type="protein sequence ID" value="EFN67928.1"/>
    <property type="molecule type" value="Genomic_DNA"/>
</dbReference>
<keyword evidence="5" id="KW-0552">Olfaction</keyword>
<dbReference type="PANTHER" id="PTHR21137">
    <property type="entry name" value="ODORANT RECEPTOR"/>
    <property type="match status" value="1"/>
</dbReference>
<evidence type="ECO:0000256" key="5">
    <source>
        <dbReference type="ARBA" id="ARBA00022725"/>
    </source>
</evidence>
<evidence type="ECO:0000256" key="6">
    <source>
        <dbReference type="ARBA" id="ARBA00022989"/>
    </source>
</evidence>
<keyword evidence="8 10" id="KW-0675">Receptor</keyword>
<comment type="subcellular location">
    <subcellularLocation>
        <location evidence="1">Cell membrane</location>
        <topology evidence="1">Multi-pass membrane protein</topology>
    </subcellularLocation>
</comment>
<dbReference type="Pfam" id="PF02949">
    <property type="entry name" value="7tm_6"/>
    <property type="match status" value="1"/>
</dbReference>
<evidence type="ECO:0000256" key="8">
    <source>
        <dbReference type="ARBA" id="ARBA00023170"/>
    </source>
</evidence>